<feature type="compositionally biased region" description="Basic and acidic residues" evidence="5">
    <location>
        <begin position="7"/>
        <end position="31"/>
    </location>
</feature>
<feature type="compositionally biased region" description="Low complexity" evidence="5">
    <location>
        <begin position="780"/>
        <end position="792"/>
    </location>
</feature>
<feature type="region of interest" description="Disordered" evidence="5">
    <location>
        <begin position="1"/>
        <end position="43"/>
    </location>
</feature>
<feature type="region of interest" description="Disordered" evidence="5">
    <location>
        <begin position="73"/>
        <end position="117"/>
    </location>
</feature>
<dbReference type="SMART" id="SM00293">
    <property type="entry name" value="PWWP"/>
    <property type="match status" value="1"/>
</dbReference>
<dbReference type="GO" id="GO:0035098">
    <property type="term" value="C:ESC/E(Z) complex"/>
    <property type="evidence" value="ECO:0007669"/>
    <property type="project" value="UniProtKB-ARBA"/>
</dbReference>
<dbReference type="CDD" id="cd05162">
    <property type="entry name" value="PWWP"/>
    <property type="match status" value="1"/>
</dbReference>
<evidence type="ECO:0000256" key="5">
    <source>
        <dbReference type="SAM" id="MobiDB-lite"/>
    </source>
</evidence>
<dbReference type="EMBL" id="JXTC01000210">
    <property type="protein sequence ID" value="PON81692.1"/>
    <property type="molecule type" value="Genomic_DNA"/>
</dbReference>
<feature type="region of interest" description="Disordered" evidence="5">
    <location>
        <begin position="767"/>
        <end position="832"/>
    </location>
</feature>
<feature type="domain" description="PWWP" evidence="6">
    <location>
        <begin position="155"/>
        <end position="216"/>
    </location>
</feature>
<evidence type="ECO:0000313" key="7">
    <source>
        <dbReference type="EMBL" id="PON81692.1"/>
    </source>
</evidence>
<evidence type="ECO:0000256" key="1">
    <source>
        <dbReference type="ARBA" id="ARBA00023015"/>
    </source>
</evidence>
<dbReference type="InterPro" id="IPR052657">
    <property type="entry name" value="PDP_family_Arabidopsis"/>
</dbReference>
<protein>
    <submittedName>
        <fullName evidence="7">PWWP domain containing protein</fullName>
    </submittedName>
</protein>
<proteinExistence type="inferred from homology"/>
<dbReference type="InParanoid" id="A0A2P5E820"/>
<reference evidence="8" key="1">
    <citation type="submission" date="2016-06" db="EMBL/GenBank/DDBJ databases">
        <title>Parallel loss of symbiosis genes in relatives of nitrogen-fixing non-legume Parasponia.</title>
        <authorList>
            <person name="Van Velzen R."/>
            <person name="Holmer R."/>
            <person name="Bu F."/>
            <person name="Rutten L."/>
            <person name="Van Zeijl A."/>
            <person name="Liu W."/>
            <person name="Santuari L."/>
            <person name="Cao Q."/>
            <person name="Sharma T."/>
            <person name="Shen D."/>
            <person name="Roswanjaya Y."/>
            <person name="Wardhani T."/>
            <person name="Kalhor M.S."/>
            <person name="Jansen J."/>
            <person name="Van den Hoogen J."/>
            <person name="Gungor B."/>
            <person name="Hartog M."/>
            <person name="Hontelez J."/>
            <person name="Verver J."/>
            <person name="Yang W.-C."/>
            <person name="Schijlen E."/>
            <person name="Repin R."/>
            <person name="Schilthuizen M."/>
            <person name="Schranz E."/>
            <person name="Heidstra R."/>
            <person name="Miyata K."/>
            <person name="Fedorova E."/>
            <person name="Kohlen W."/>
            <person name="Bisseling T."/>
            <person name="Smit S."/>
            <person name="Geurts R."/>
        </authorList>
    </citation>
    <scope>NUCLEOTIDE SEQUENCE [LARGE SCALE GENOMIC DNA]</scope>
    <source>
        <strain evidence="8">cv. RG33-2</strain>
    </source>
</reference>
<dbReference type="FunCoup" id="A0A2P5E820">
    <property type="interactions" value="2173"/>
</dbReference>
<feature type="compositionally biased region" description="Basic and acidic residues" evidence="5">
    <location>
        <begin position="552"/>
        <end position="577"/>
    </location>
</feature>
<keyword evidence="2" id="KW-0804">Transcription</keyword>
<feature type="compositionally biased region" description="Polar residues" evidence="5">
    <location>
        <begin position="664"/>
        <end position="673"/>
    </location>
</feature>
<feature type="compositionally biased region" description="Polar residues" evidence="5">
    <location>
        <begin position="465"/>
        <end position="479"/>
    </location>
</feature>
<evidence type="ECO:0000256" key="3">
    <source>
        <dbReference type="ARBA" id="ARBA00023242"/>
    </source>
</evidence>
<dbReference type="FunFam" id="2.30.30.140:FF:000115">
    <property type="entry name" value="Tudor/PWWP/MBT superfamily protein"/>
    <property type="match status" value="1"/>
</dbReference>
<evidence type="ECO:0000256" key="2">
    <source>
        <dbReference type="ARBA" id="ARBA00023163"/>
    </source>
</evidence>
<dbReference type="Gene3D" id="2.30.30.140">
    <property type="match status" value="1"/>
</dbReference>
<comment type="similarity">
    <text evidence="4">Belongs to the PDP family.</text>
</comment>
<feature type="compositionally biased region" description="Basic and acidic residues" evidence="5">
    <location>
        <begin position="99"/>
        <end position="117"/>
    </location>
</feature>
<dbReference type="PROSITE" id="PS50812">
    <property type="entry name" value="PWWP"/>
    <property type="match status" value="1"/>
</dbReference>
<organism evidence="7 8">
    <name type="scientific">Trema orientale</name>
    <name type="common">Charcoal tree</name>
    <name type="synonym">Celtis orientalis</name>
    <dbReference type="NCBI Taxonomy" id="63057"/>
    <lineage>
        <taxon>Eukaryota</taxon>
        <taxon>Viridiplantae</taxon>
        <taxon>Streptophyta</taxon>
        <taxon>Embryophyta</taxon>
        <taxon>Tracheophyta</taxon>
        <taxon>Spermatophyta</taxon>
        <taxon>Magnoliopsida</taxon>
        <taxon>eudicotyledons</taxon>
        <taxon>Gunneridae</taxon>
        <taxon>Pentapetalae</taxon>
        <taxon>rosids</taxon>
        <taxon>fabids</taxon>
        <taxon>Rosales</taxon>
        <taxon>Cannabaceae</taxon>
        <taxon>Trema</taxon>
    </lineage>
</organism>
<feature type="compositionally biased region" description="Basic and acidic residues" evidence="5">
    <location>
        <begin position="393"/>
        <end position="411"/>
    </location>
</feature>
<dbReference type="GO" id="GO:0040029">
    <property type="term" value="P:epigenetic regulation of gene expression"/>
    <property type="evidence" value="ECO:0007669"/>
    <property type="project" value="UniProtKB-ARBA"/>
</dbReference>
<feature type="compositionally biased region" description="Basic and acidic residues" evidence="5">
    <location>
        <begin position="73"/>
        <end position="91"/>
    </location>
</feature>
<dbReference type="Pfam" id="PF00855">
    <property type="entry name" value="PWWP"/>
    <property type="match status" value="1"/>
</dbReference>
<evidence type="ECO:0000259" key="6">
    <source>
        <dbReference type="PROSITE" id="PS50812"/>
    </source>
</evidence>
<dbReference type="InterPro" id="IPR000313">
    <property type="entry name" value="PWWP_dom"/>
</dbReference>
<dbReference type="Proteomes" id="UP000237000">
    <property type="component" value="Unassembled WGS sequence"/>
</dbReference>
<dbReference type="GO" id="GO:0006355">
    <property type="term" value="P:regulation of DNA-templated transcription"/>
    <property type="evidence" value="ECO:0007669"/>
    <property type="project" value="UniProtKB-ARBA"/>
</dbReference>
<name>A0A2P5E820_TREOI</name>
<dbReference type="PANTHER" id="PTHR10688">
    <property type="entry name" value="PWWP DOMAIN-CONTAINING PROTEIN"/>
    <property type="match status" value="1"/>
</dbReference>
<comment type="caution">
    <text evidence="7">The sequence shown here is derived from an EMBL/GenBank/DDBJ whole genome shotgun (WGS) entry which is preliminary data.</text>
</comment>
<dbReference type="STRING" id="63057.A0A2P5E820"/>
<keyword evidence="1" id="KW-0805">Transcription regulation</keyword>
<evidence type="ECO:0000313" key="8">
    <source>
        <dbReference type="Proteomes" id="UP000237000"/>
    </source>
</evidence>
<feature type="compositionally biased region" description="Polar residues" evidence="5">
    <location>
        <begin position="413"/>
        <end position="428"/>
    </location>
</feature>
<dbReference type="OrthoDB" id="62853at2759"/>
<keyword evidence="3" id="KW-0539">Nucleus</keyword>
<sequence>MISLMSKDGELDRKSDVIEEPEDVKGRRRISEGGADGYEGEKCTNSRVSDEARVSAMELESRVLQTGRSVDVRVKESDAEEVELRDSEVKMDNSSADELEARNDESEADDDTHGEVEKGTVSQYSSLLSEFDDFVANENSGEKATSRALRYGFEVGDMVWGKVKSHPWWPGHIFNDAFASPQVRRTRREGHVLVAFFGDSSYGWFDPAELIPFDANFAEKSRQTNSKNFLKAVDEAVDEVSRRRGLGLACKCRNSVNFHPTSVQGYFVVDVPDYEPRAVYSSIQIRKARDNCRPSEILSFIKQLALSPCVGDEKNLSFVKNKATVFAFRKAVFEEFDETYAQAFGVQSGRPSRAAVDAHDQSIREPPRAPLSGPLVIAETLGGGKSATKHMKVKDSSKKDRYLFKRRDESGNLKANETNLGQASSSAPSAYVEGSVAVADGDYVLQKRAQAVSLKPQIPGKHEQTSMTGADSNSYSTGSVIIDQAPGNSSLASHDVTEDAKPSVHKAKEEVKEGPGSVSDRVVIPKSMGSTDLSGNGTLPRVIDGTSPSLKQDGEGLAEFKREENVKMSRPHEDVQESHLSFTPRVEGNCGMDQVQDGNSVGGPSRTDAKPSSGMGSGGGVKKPKVKKRQLEESNSENSLTEGKKRKKKKPLGSETSFRDPQKNLVSKKTGFSTGKLGVKSTQSGLAPKEESKVEQSNKIATSSNNLSDSVGTSIGNVELELPELLSNLQALALDPFHGMERNSPAIVRKFFLRFRSLVYQKSLVLSPPSETESVEGRPSKSSVGVGASESSSSEHVRDLPSSRPVKPSFRSDDPTIAGRKRAPSDRQEEIAVKRSKKISDIKSLAAEKKATQKILEVQHGEGRESAVPLVRKNRPDSAKKFEPPAKAVEPTMLVMKFPPKISLPSPAELKARFARFGPMDQAGLRVFWKSSTCRVVFLHKSDAQAAYKYAISNNSLFGNFSVRCYVREVGAPGPEVPESGKAQGDDIYSDTPRVNKDPAVVQRPSMPQPQPTVQLKSCLKKSNGDESGQVTGAGGSSKGATPRVKFMLAGEGSTSRVDQTVASNRNISNNNASFADNGAPPSVAMDFSVRNFQKVVPSPSPSSILPLPPHFAKSPLNNIHHHPEIMAPRNTPTAPPTIDISQQMLSLLTRCNDVVTNVTDLLGYVPYHPL</sequence>
<feature type="compositionally biased region" description="Basic and acidic residues" evidence="5">
    <location>
        <begin position="495"/>
        <end position="513"/>
    </location>
</feature>
<feature type="region of interest" description="Disordered" evidence="5">
    <location>
        <begin position="973"/>
        <end position="1043"/>
    </location>
</feature>
<keyword evidence="8" id="KW-1185">Reference proteome</keyword>
<evidence type="ECO:0000256" key="4">
    <source>
        <dbReference type="ARBA" id="ARBA00060746"/>
    </source>
</evidence>
<dbReference type="GO" id="GO:2000028">
    <property type="term" value="P:regulation of photoperiodism, flowering"/>
    <property type="evidence" value="ECO:0007669"/>
    <property type="project" value="UniProtKB-ARBA"/>
</dbReference>
<feature type="compositionally biased region" description="Polar residues" evidence="5">
    <location>
        <begin position="528"/>
        <end position="537"/>
    </location>
</feature>
<dbReference type="AlphaFoldDB" id="A0A2P5E820"/>
<dbReference type="SUPFAM" id="SSF63748">
    <property type="entry name" value="Tudor/PWWP/MBT"/>
    <property type="match status" value="1"/>
</dbReference>
<feature type="region of interest" description="Disordered" evidence="5">
    <location>
        <begin position="457"/>
        <end position="708"/>
    </location>
</feature>
<accession>A0A2P5E820</accession>
<feature type="compositionally biased region" description="Polar residues" evidence="5">
    <location>
        <begin position="697"/>
        <end position="708"/>
    </location>
</feature>
<gene>
    <name evidence="7" type="ORF">TorRG33x02_225110</name>
</gene>
<dbReference type="PANTHER" id="PTHR10688:SF5">
    <property type="entry name" value="PWWP DOMAIN-CONTAINING PROTEIN 1-RELATED"/>
    <property type="match status" value="1"/>
</dbReference>
<feature type="compositionally biased region" description="Basic and acidic residues" evidence="5">
    <location>
        <begin position="823"/>
        <end position="832"/>
    </location>
</feature>
<feature type="region of interest" description="Disordered" evidence="5">
    <location>
        <begin position="386"/>
        <end position="428"/>
    </location>
</feature>